<sequence length="190" mass="20468">MKKVKISSLQQTPNKTSSSLISTLQTINSIQQHSSLILTITKMEHNDWLKLLQDLDYDLNVLADIDIDGLQRDNDMETSTNPDPNIPAEQPVDNASDSGPLQAGSSNAQNTGSDPANSHTGGTTEEDLGSSETHFDTETSVDPDPNGPVEEPVENAPDPRPSQAGSSEARNTGNDQGDQRRTFKPEENSA</sequence>
<evidence type="ECO:0000313" key="2">
    <source>
        <dbReference type="EMBL" id="KAF5716514.1"/>
    </source>
</evidence>
<feature type="compositionally biased region" description="Polar residues" evidence="1">
    <location>
        <begin position="163"/>
        <end position="176"/>
    </location>
</feature>
<proteinExistence type="predicted"/>
<feature type="compositionally biased region" description="Polar residues" evidence="1">
    <location>
        <begin position="93"/>
        <end position="123"/>
    </location>
</feature>
<dbReference type="AlphaFoldDB" id="A0A8H5YQ56"/>
<dbReference type="Proteomes" id="UP000532311">
    <property type="component" value="Unassembled WGS sequence"/>
</dbReference>
<dbReference type="EMBL" id="JAAQPF010000092">
    <property type="protein sequence ID" value="KAF5716514.1"/>
    <property type="molecule type" value="Genomic_DNA"/>
</dbReference>
<evidence type="ECO:0000256" key="1">
    <source>
        <dbReference type="SAM" id="MobiDB-lite"/>
    </source>
</evidence>
<organism evidence="2 3">
    <name type="scientific">Fusarium globosum</name>
    <dbReference type="NCBI Taxonomy" id="78864"/>
    <lineage>
        <taxon>Eukaryota</taxon>
        <taxon>Fungi</taxon>
        <taxon>Dikarya</taxon>
        <taxon>Ascomycota</taxon>
        <taxon>Pezizomycotina</taxon>
        <taxon>Sordariomycetes</taxon>
        <taxon>Hypocreomycetidae</taxon>
        <taxon>Hypocreales</taxon>
        <taxon>Nectriaceae</taxon>
        <taxon>Fusarium</taxon>
        <taxon>Fusarium fujikuroi species complex</taxon>
    </lineage>
</organism>
<reference evidence="2 3" key="1">
    <citation type="submission" date="2020-05" db="EMBL/GenBank/DDBJ databases">
        <title>Identification and distribution of gene clusters putatively required for synthesis of sphingolipid metabolism inhibitors in phylogenetically diverse species of the filamentous fungus Fusarium.</title>
        <authorList>
            <person name="Kim H.-S."/>
            <person name="Busman M."/>
            <person name="Brown D.W."/>
            <person name="Divon H."/>
            <person name="Uhlig S."/>
            <person name="Proctor R.H."/>
        </authorList>
    </citation>
    <scope>NUCLEOTIDE SEQUENCE [LARGE SCALE GENOMIC DNA]</scope>
    <source>
        <strain evidence="2 3">NRRL 26131</strain>
    </source>
</reference>
<feature type="region of interest" description="Disordered" evidence="1">
    <location>
        <begin position="73"/>
        <end position="190"/>
    </location>
</feature>
<protein>
    <submittedName>
        <fullName evidence="2">Uncharacterized protein</fullName>
    </submittedName>
</protein>
<comment type="caution">
    <text evidence="2">The sequence shown here is derived from an EMBL/GenBank/DDBJ whole genome shotgun (WGS) entry which is preliminary data.</text>
</comment>
<accession>A0A8H5YQ56</accession>
<evidence type="ECO:0000313" key="3">
    <source>
        <dbReference type="Proteomes" id="UP000532311"/>
    </source>
</evidence>
<gene>
    <name evidence="2" type="ORF">FGLOB1_2592</name>
</gene>
<feature type="compositionally biased region" description="Basic and acidic residues" evidence="1">
    <location>
        <begin position="177"/>
        <end position="190"/>
    </location>
</feature>
<keyword evidence="3" id="KW-1185">Reference proteome</keyword>
<name>A0A8H5YQ56_9HYPO</name>